<gene>
    <name evidence="3" type="ORF">HNR07_001935</name>
</gene>
<dbReference type="EMBL" id="JACHDO010000001">
    <property type="protein sequence ID" value="MBB5490798.1"/>
    <property type="molecule type" value="Genomic_DNA"/>
</dbReference>
<feature type="domain" description="Methyltransferase" evidence="1">
    <location>
        <begin position="181"/>
        <end position="296"/>
    </location>
</feature>
<dbReference type="Pfam" id="PF13847">
    <property type="entry name" value="Methyltransf_31"/>
    <property type="match status" value="1"/>
</dbReference>
<feature type="domain" description="S-adenosylmethionine-dependent methyltransferase Rv2258c-like winged HTH" evidence="2">
    <location>
        <begin position="32"/>
        <end position="106"/>
    </location>
</feature>
<dbReference type="AlphaFoldDB" id="A0A840WL18"/>
<comment type="caution">
    <text evidence="3">The sequence shown here is derived from an EMBL/GenBank/DDBJ whole genome shotgun (WGS) entry which is preliminary data.</text>
</comment>
<dbReference type="InterPro" id="IPR048711">
    <property type="entry name" value="WHD_Rv2258c"/>
</dbReference>
<dbReference type="GO" id="GO:0008168">
    <property type="term" value="F:methyltransferase activity"/>
    <property type="evidence" value="ECO:0007669"/>
    <property type="project" value="UniProtKB-KW"/>
</dbReference>
<dbReference type="Proteomes" id="UP000579647">
    <property type="component" value="Unassembled WGS sequence"/>
</dbReference>
<dbReference type="Gene3D" id="3.40.50.150">
    <property type="entry name" value="Vaccinia Virus protein VP39"/>
    <property type="match status" value="1"/>
</dbReference>
<proteinExistence type="predicted"/>
<dbReference type="InterPro" id="IPR053173">
    <property type="entry name" value="SAM-binding_MTase"/>
</dbReference>
<keyword evidence="4" id="KW-1185">Reference proteome</keyword>
<protein>
    <submittedName>
        <fullName evidence="3">SAM-dependent methyltransferase</fullName>
    </submittedName>
</protein>
<dbReference type="Pfam" id="PF21320">
    <property type="entry name" value="WHD_Rv2258c"/>
    <property type="match status" value="1"/>
</dbReference>
<dbReference type="CDD" id="cd02440">
    <property type="entry name" value="AdoMet_MTases"/>
    <property type="match status" value="1"/>
</dbReference>
<dbReference type="InterPro" id="IPR025714">
    <property type="entry name" value="Methyltranfer_dom"/>
</dbReference>
<name>A0A840WL18_9ACTN</name>
<keyword evidence="3" id="KW-0489">Methyltransferase</keyword>
<dbReference type="RefSeq" id="WP_184364431.1">
    <property type="nucleotide sequence ID" value="NZ_BAAAKM010000086.1"/>
</dbReference>
<evidence type="ECO:0000313" key="3">
    <source>
        <dbReference type="EMBL" id="MBB5490798.1"/>
    </source>
</evidence>
<accession>A0A840WL18</accession>
<sequence length="364" mass="38346">MTATVPAHSAPTADTDRAQAFAERMVEVLNDGALALMAGIGHRTGLFDTMAGLPPSTSSRIAEACGLQERYVREWLGAMTTGGVVDHDPATGTFHLPAEHHLPLTRSGGAANVAKTMQILPLLGNVSAEITERFETGGGVHYAAFADFHRFMAEESAAVFDNALIEVILPLAPELPGRLAEGIDVADIGCGSGHAVNLMAQAFPRSSFVGYDFSEEGIAAGRAEADRLGLANADFRLADVAELDAAGAFDAVTAFDAVHDQAHPARVLDNINRALRPGGRFLMVDINASSDVADNVEHPLGPFLYTVSTMHCMTVSLALGGDGLGTVWGEQLARTMLADAGFTDVEVTTLDQDPLNSYYLATKP</sequence>
<evidence type="ECO:0000259" key="1">
    <source>
        <dbReference type="Pfam" id="PF13847"/>
    </source>
</evidence>
<evidence type="ECO:0000313" key="4">
    <source>
        <dbReference type="Proteomes" id="UP000579647"/>
    </source>
</evidence>
<reference evidence="3 4" key="1">
    <citation type="submission" date="2020-08" db="EMBL/GenBank/DDBJ databases">
        <title>Sequencing the genomes of 1000 actinobacteria strains.</title>
        <authorList>
            <person name="Klenk H.-P."/>
        </authorList>
    </citation>
    <scope>NUCLEOTIDE SEQUENCE [LARGE SCALE GENOMIC DNA]</scope>
    <source>
        <strain evidence="3 4">DSM 44598</strain>
    </source>
</reference>
<dbReference type="PANTHER" id="PTHR45128:SF1">
    <property type="entry name" value="S-ADENOSYLMETHIONINE-DEPENDENT METHYLTRANSFERASE RV2258C"/>
    <property type="match status" value="1"/>
</dbReference>
<organism evidence="3 4">
    <name type="scientific">Nocardiopsis metallicus</name>
    <dbReference type="NCBI Taxonomy" id="179819"/>
    <lineage>
        <taxon>Bacteria</taxon>
        <taxon>Bacillati</taxon>
        <taxon>Actinomycetota</taxon>
        <taxon>Actinomycetes</taxon>
        <taxon>Streptosporangiales</taxon>
        <taxon>Nocardiopsidaceae</taxon>
        <taxon>Nocardiopsis</taxon>
    </lineage>
</organism>
<dbReference type="SUPFAM" id="SSF53335">
    <property type="entry name" value="S-adenosyl-L-methionine-dependent methyltransferases"/>
    <property type="match status" value="1"/>
</dbReference>
<dbReference type="InterPro" id="IPR029063">
    <property type="entry name" value="SAM-dependent_MTases_sf"/>
</dbReference>
<keyword evidence="3" id="KW-0808">Transferase</keyword>
<dbReference type="PANTHER" id="PTHR45128">
    <property type="entry name" value="METHYLTRANSFERASE TYPE 11"/>
    <property type="match status" value="1"/>
</dbReference>
<evidence type="ECO:0000259" key="2">
    <source>
        <dbReference type="Pfam" id="PF21320"/>
    </source>
</evidence>
<dbReference type="GO" id="GO:0032259">
    <property type="term" value="P:methylation"/>
    <property type="evidence" value="ECO:0007669"/>
    <property type="project" value="UniProtKB-KW"/>
</dbReference>